<reference evidence="1 2" key="1">
    <citation type="submission" date="2020-01" db="EMBL/GenBank/DDBJ databases">
        <title>Genome sequencing of strain KACC 21265.</title>
        <authorList>
            <person name="Heo J."/>
            <person name="Kim S.-J."/>
            <person name="Kim J.-S."/>
            <person name="Hong S.-B."/>
            <person name="Kwon S.-W."/>
        </authorList>
    </citation>
    <scope>NUCLEOTIDE SEQUENCE [LARGE SCALE GENOMIC DNA]</scope>
    <source>
        <strain evidence="1 2">KACC 21265</strain>
    </source>
</reference>
<dbReference type="KEGG" id="xyk:GT347_15970"/>
<organism evidence="1 2">
    <name type="scientific">Xylophilus rhododendri</name>
    <dbReference type="NCBI Taxonomy" id="2697032"/>
    <lineage>
        <taxon>Bacteria</taxon>
        <taxon>Pseudomonadati</taxon>
        <taxon>Pseudomonadota</taxon>
        <taxon>Betaproteobacteria</taxon>
        <taxon>Burkholderiales</taxon>
        <taxon>Xylophilus</taxon>
    </lineage>
</organism>
<name>A0A857J8D8_9BURK</name>
<dbReference type="EMBL" id="CP047650">
    <property type="protein sequence ID" value="QHI99341.1"/>
    <property type="molecule type" value="Genomic_DNA"/>
</dbReference>
<keyword evidence="2" id="KW-1185">Reference proteome</keyword>
<evidence type="ECO:0000313" key="2">
    <source>
        <dbReference type="Proteomes" id="UP000464787"/>
    </source>
</evidence>
<dbReference type="Proteomes" id="UP000464787">
    <property type="component" value="Chromosome"/>
</dbReference>
<accession>A0A857J8D8</accession>
<dbReference type="AlphaFoldDB" id="A0A857J8D8"/>
<evidence type="ECO:0000313" key="1">
    <source>
        <dbReference type="EMBL" id="QHI99341.1"/>
    </source>
</evidence>
<sequence length="99" mass="11008">MNGATALVLLLILLVAVVGLAVIADNQMVRARRAEDRADRYMVASTQAERWLIADAAAVNTASWIKAYGEGRGAMDPKRLRDRLHVHPLQDEYFQGMRS</sequence>
<gene>
    <name evidence="1" type="ORF">GT347_15970</name>
</gene>
<proteinExistence type="predicted"/>
<protein>
    <submittedName>
        <fullName evidence="1">Uncharacterized protein</fullName>
    </submittedName>
</protein>
<dbReference type="RefSeq" id="WP_160553154.1">
    <property type="nucleotide sequence ID" value="NZ_CP047650.1"/>
</dbReference>